<dbReference type="PANTHER" id="PTHR11266:SF17">
    <property type="entry name" value="PROTEIN MPV17"/>
    <property type="match status" value="1"/>
</dbReference>
<dbReference type="EMBL" id="KV440997">
    <property type="protein sequence ID" value="OAD67790.1"/>
    <property type="molecule type" value="Genomic_DNA"/>
</dbReference>
<name>A0A163D0B3_PHYB8</name>
<dbReference type="VEuPathDB" id="FungiDB:PHYBLDRAFT_68163"/>
<reference evidence="8" key="1">
    <citation type="submission" date="2015-06" db="EMBL/GenBank/DDBJ databases">
        <title>Expansion of signal transduction pathways in fungi by whole-genome duplication.</title>
        <authorList>
            <consortium name="DOE Joint Genome Institute"/>
            <person name="Corrochano L.M."/>
            <person name="Kuo A."/>
            <person name="Marcet-Houben M."/>
            <person name="Polaino S."/>
            <person name="Salamov A."/>
            <person name="Villalobos J.M."/>
            <person name="Alvarez M.I."/>
            <person name="Avalos J."/>
            <person name="Benito E.P."/>
            <person name="Benoit I."/>
            <person name="Burger G."/>
            <person name="Camino L.P."/>
            <person name="Canovas D."/>
            <person name="Cerda-Olmedo E."/>
            <person name="Cheng J.-F."/>
            <person name="Dominguez A."/>
            <person name="Elias M."/>
            <person name="Eslava A.P."/>
            <person name="Glaser F."/>
            <person name="Grimwood J."/>
            <person name="Gutierrez G."/>
            <person name="Heitman J."/>
            <person name="Henrissat B."/>
            <person name="Iturriaga E.A."/>
            <person name="Lang B.F."/>
            <person name="Lavin J.L."/>
            <person name="Lee S."/>
            <person name="Li W."/>
            <person name="Lindquist E."/>
            <person name="Lopez-Garcia S."/>
            <person name="Luque E.M."/>
            <person name="Marcos A.T."/>
            <person name="Martin J."/>
            <person name="McCluskey K."/>
            <person name="Medina H.R."/>
            <person name="Miralles-Duran A."/>
            <person name="Miyazaki A."/>
            <person name="Munoz-Torres E."/>
            <person name="Oguiza J.A."/>
            <person name="Ohm R."/>
            <person name="Olmedo M."/>
            <person name="Orejas M."/>
            <person name="Ortiz-Castellanos L."/>
            <person name="Pisabarro A.G."/>
            <person name="Rodriguez-Romero J."/>
            <person name="Ruiz-Herrera J."/>
            <person name="Ruiz-Vazquez R."/>
            <person name="Sanz C."/>
            <person name="Schackwitz W."/>
            <person name="Schmutz J."/>
            <person name="Shahriari M."/>
            <person name="Shelest E."/>
            <person name="Silva-Franco F."/>
            <person name="Soanes D."/>
            <person name="Syed K."/>
            <person name="Tagua V.G."/>
            <person name="Talbot N.J."/>
            <person name="Thon M."/>
            <person name="De vries R.P."/>
            <person name="Wiebenga A."/>
            <person name="Yadav J.S."/>
            <person name="Braun E.L."/>
            <person name="Baker S."/>
            <person name="Garre V."/>
            <person name="Horwitz B."/>
            <person name="Torres-Martinez S."/>
            <person name="Idnurm A."/>
            <person name="Herrera-Estrella A."/>
            <person name="Gabaldon T."/>
            <person name="Grigoriev I.V."/>
        </authorList>
    </citation>
    <scope>NUCLEOTIDE SEQUENCE [LARGE SCALE GENOMIC DNA]</scope>
    <source>
        <strain evidence="8">NRRL 1555(-)</strain>
    </source>
</reference>
<keyword evidence="4" id="KW-1133">Transmembrane helix</keyword>
<evidence type="ECO:0000256" key="1">
    <source>
        <dbReference type="ARBA" id="ARBA00004141"/>
    </source>
</evidence>
<organism evidence="7 8">
    <name type="scientific">Phycomyces blakesleeanus (strain ATCC 8743b / DSM 1359 / FGSC 10004 / NBRC 33097 / NRRL 1555)</name>
    <dbReference type="NCBI Taxonomy" id="763407"/>
    <lineage>
        <taxon>Eukaryota</taxon>
        <taxon>Fungi</taxon>
        <taxon>Fungi incertae sedis</taxon>
        <taxon>Mucoromycota</taxon>
        <taxon>Mucoromycotina</taxon>
        <taxon>Mucoromycetes</taxon>
        <taxon>Mucorales</taxon>
        <taxon>Phycomycetaceae</taxon>
        <taxon>Phycomyces</taxon>
    </lineage>
</organism>
<dbReference type="InterPro" id="IPR007248">
    <property type="entry name" value="Mpv17_PMP22"/>
</dbReference>
<evidence type="ECO:0000256" key="5">
    <source>
        <dbReference type="ARBA" id="ARBA00023136"/>
    </source>
</evidence>
<evidence type="ECO:0000313" key="8">
    <source>
        <dbReference type="Proteomes" id="UP000077315"/>
    </source>
</evidence>
<dbReference type="AlphaFoldDB" id="A0A163D0B3"/>
<dbReference type="GO" id="GO:0016020">
    <property type="term" value="C:membrane"/>
    <property type="evidence" value="ECO:0007669"/>
    <property type="project" value="UniProtKB-SubCell"/>
</dbReference>
<keyword evidence="8" id="KW-1185">Reference proteome</keyword>
<dbReference type="STRING" id="763407.A0A163D0B3"/>
<evidence type="ECO:0000256" key="4">
    <source>
        <dbReference type="ARBA" id="ARBA00022989"/>
    </source>
</evidence>
<dbReference type="GeneID" id="29002804"/>
<proteinExistence type="inferred from homology"/>
<protein>
    <submittedName>
        <fullName evidence="7">Uncharacterized protein</fullName>
    </submittedName>
</protein>
<keyword evidence="3" id="KW-0812">Transmembrane</keyword>
<dbReference type="InParanoid" id="A0A163D0B3"/>
<evidence type="ECO:0000256" key="3">
    <source>
        <dbReference type="ARBA" id="ARBA00022692"/>
    </source>
</evidence>
<comment type="similarity">
    <text evidence="2 6">Belongs to the peroxisomal membrane protein PXMP2/4 family.</text>
</comment>
<gene>
    <name evidence="7" type="ORF">PHYBLDRAFT_68163</name>
</gene>
<evidence type="ECO:0000256" key="2">
    <source>
        <dbReference type="ARBA" id="ARBA00006824"/>
    </source>
</evidence>
<dbReference type="OrthoDB" id="430207at2759"/>
<dbReference type="GO" id="GO:0005739">
    <property type="term" value="C:mitochondrion"/>
    <property type="evidence" value="ECO:0007669"/>
    <property type="project" value="TreeGrafter"/>
</dbReference>
<evidence type="ECO:0000313" key="7">
    <source>
        <dbReference type="EMBL" id="OAD67790.1"/>
    </source>
</evidence>
<accession>A0A163D0B3</accession>
<evidence type="ECO:0000256" key="6">
    <source>
        <dbReference type="RuleBase" id="RU363053"/>
    </source>
</evidence>
<dbReference type="PANTHER" id="PTHR11266">
    <property type="entry name" value="PEROXISOMAL MEMBRANE PROTEIN 2, PXMP2 MPV17"/>
    <property type="match status" value="1"/>
</dbReference>
<sequence>MLALYNRALTKRPILVQSISTALLFGAGDVIAQQIVEKKGFEQHDLNRTARMTVFGGVVAGPILSTWYRFVELNVKASTPLRGLITKVAIDQCLFAPAFIGVFFSAQGLFEGKSVEEIKHKLQTGYPTAVISNYKLWPAVQFFNFYFIPLNHRLMVTNLVALGWNAYLSTINQRSSTSKDTQSPPT</sequence>
<dbReference type="RefSeq" id="XP_018285830.1">
    <property type="nucleotide sequence ID" value="XM_018441898.1"/>
</dbReference>
<comment type="subcellular location">
    <subcellularLocation>
        <location evidence="1">Membrane</location>
        <topology evidence="1">Multi-pass membrane protein</topology>
    </subcellularLocation>
</comment>
<dbReference type="Proteomes" id="UP000077315">
    <property type="component" value="Unassembled WGS sequence"/>
</dbReference>
<keyword evidence="5" id="KW-0472">Membrane</keyword>
<dbReference type="Pfam" id="PF04117">
    <property type="entry name" value="Mpv17_PMP22"/>
    <property type="match status" value="1"/>
</dbReference>